<dbReference type="Gene3D" id="3.40.640.10">
    <property type="entry name" value="Type I PLP-dependent aspartate aminotransferase-like (Major domain)"/>
    <property type="match status" value="1"/>
</dbReference>
<evidence type="ECO:0000259" key="8">
    <source>
        <dbReference type="Pfam" id="PF00155"/>
    </source>
</evidence>
<dbReference type="InterPro" id="IPR015421">
    <property type="entry name" value="PyrdxlP-dep_Trfase_major"/>
</dbReference>
<dbReference type="InterPro" id="IPR015422">
    <property type="entry name" value="PyrdxlP-dep_Trfase_small"/>
</dbReference>
<dbReference type="AlphaFoldDB" id="A0A075R323"/>
<organism evidence="9 10">
    <name type="scientific">Brevibacillus laterosporus LMG 15441</name>
    <dbReference type="NCBI Taxonomy" id="1042163"/>
    <lineage>
        <taxon>Bacteria</taxon>
        <taxon>Bacillati</taxon>
        <taxon>Bacillota</taxon>
        <taxon>Bacilli</taxon>
        <taxon>Bacillales</taxon>
        <taxon>Paenibacillaceae</taxon>
        <taxon>Brevibacillus</taxon>
    </lineage>
</organism>
<name>A0A075R323_BRELA</name>
<keyword evidence="10" id="KW-1185">Reference proteome</keyword>
<keyword evidence="7" id="KW-0028">Amino-acid biosynthesis</keyword>
<dbReference type="RefSeq" id="WP_003338569.1">
    <property type="nucleotide sequence ID" value="NZ_CP007806.1"/>
</dbReference>
<dbReference type="eggNOG" id="COG0079">
    <property type="taxonomic scope" value="Bacteria"/>
</dbReference>
<feature type="modified residue" description="N6-(pyridoxal phosphate)lysine" evidence="7">
    <location>
        <position position="222"/>
    </location>
</feature>
<evidence type="ECO:0000256" key="3">
    <source>
        <dbReference type="ARBA" id="ARBA00022576"/>
    </source>
</evidence>
<dbReference type="UniPathway" id="UPA00031">
    <property type="reaction ID" value="UER00012"/>
</dbReference>
<dbReference type="InterPro" id="IPR050106">
    <property type="entry name" value="HistidinolP_aminotransfase"/>
</dbReference>
<comment type="cofactor">
    <cofactor evidence="1 7">
        <name>pyridoxal 5'-phosphate</name>
        <dbReference type="ChEBI" id="CHEBI:597326"/>
    </cofactor>
</comment>
<dbReference type="Gene3D" id="3.90.1150.10">
    <property type="entry name" value="Aspartate Aminotransferase, domain 1"/>
    <property type="match status" value="1"/>
</dbReference>
<dbReference type="PANTHER" id="PTHR43643">
    <property type="entry name" value="HISTIDINOL-PHOSPHATE AMINOTRANSFERASE 2"/>
    <property type="match status" value="1"/>
</dbReference>
<feature type="domain" description="Aminotransferase class I/classII large" evidence="8">
    <location>
        <begin position="30"/>
        <end position="355"/>
    </location>
</feature>
<dbReference type="EC" id="2.6.1.9" evidence="7"/>
<keyword evidence="3 7" id="KW-0032">Aminotransferase</keyword>
<keyword evidence="5 7" id="KW-0663">Pyridoxal phosphate</keyword>
<dbReference type="NCBIfam" id="TIGR01141">
    <property type="entry name" value="hisC"/>
    <property type="match status" value="1"/>
</dbReference>
<dbReference type="PANTHER" id="PTHR43643:SF3">
    <property type="entry name" value="HISTIDINOL-PHOSPHATE AMINOTRANSFERASE"/>
    <property type="match status" value="1"/>
</dbReference>
<keyword evidence="6 7" id="KW-0368">Histidine biosynthesis</keyword>
<dbReference type="HAMAP" id="MF_01023">
    <property type="entry name" value="HisC_aminotrans_2"/>
    <property type="match status" value="1"/>
</dbReference>
<dbReference type="Pfam" id="PF00155">
    <property type="entry name" value="Aminotran_1_2"/>
    <property type="match status" value="1"/>
</dbReference>
<evidence type="ECO:0000313" key="9">
    <source>
        <dbReference type="EMBL" id="AIG26249.1"/>
    </source>
</evidence>
<dbReference type="EMBL" id="CP007806">
    <property type="protein sequence ID" value="AIG26249.1"/>
    <property type="molecule type" value="Genomic_DNA"/>
</dbReference>
<dbReference type="KEGG" id="blr:BRLA_c019280"/>
<reference evidence="9 10" key="1">
    <citation type="journal article" date="2011" name="J. Bacteriol.">
        <title>Genome sequence of Brevibacillus laterosporus LMG 15441, a pathogen of invertebrates.</title>
        <authorList>
            <person name="Djukic M."/>
            <person name="Poehlein A."/>
            <person name="Thurmer A."/>
            <person name="Daniel R."/>
        </authorList>
    </citation>
    <scope>NUCLEOTIDE SEQUENCE [LARGE SCALE GENOMIC DNA]</scope>
    <source>
        <strain evidence="9 10">LMG 15441</strain>
    </source>
</reference>
<evidence type="ECO:0000256" key="1">
    <source>
        <dbReference type="ARBA" id="ARBA00001933"/>
    </source>
</evidence>
<dbReference type="CDD" id="cd00609">
    <property type="entry name" value="AAT_like"/>
    <property type="match status" value="1"/>
</dbReference>
<evidence type="ECO:0000256" key="4">
    <source>
        <dbReference type="ARBA" id="ARBA00022679"/>
    </source>
</evidence>
<protein>
    <recommendedName>
        <fullName evidence="7">Histidinol-phosphate aminotransferase</fullName>
        <ecNumber evidence="7">2.6.1.9</ecNumber>
    </recommendedName>
    <alternativeName>
        <fullName evidence="7">Imidazole acetol-phosphate transaminase</fullName>
    </alternativeName>
</protein>
<comment type="subunit">
    <text evidence="2 7">Homodimer.</text>
</comment>
<dbReference type="STRING" id="1042163.BRLA_c019280"/>
<comment type="similarity">
    <text evidence="7">Belongs to the class-II pyridoxal-phosphate-dependent aminotransferase family. Histidinol-phosphate aminotransferase subfamily.</text>
</comment>
<evidence type="ECO:0000256" key="7">
    <source>
        <dbReference type="HAMAP-Rule" id="MF_01023"/>
    </source>
</evidence>
<dbReference type="GO" id="GO:0000105">
    <property type="term" value="P:L-histidine biosynthetic process"/>
    <property type="evidence" value="ECO:0007669"/>
    <property type="project" value="UniProtKB-UniRule"/>
</dbReference>
<dbReference type="GO" id="GO:0030170">
    <property type="term" value="F:pyridoxal phosphate binding"/>
    <property type="evidence" value="ECO:0007669"/>
    <property type="project" value="InterPro"/>
</dbReference>
<evidence type="ECO:0000256" key="2">
    <source>
        <dbReference type="ARBA" id="ARBA00011738"/>
    </source>
</evidence>
<dbReference type="InterPro" id="IPR004839">
    <property type="entry name" value="Aminotransferase_I/II_large"/>
</dbReference>
<evidence type="ECO:0000256" key="5">
    <source>
        <dbReference type="ARBA" id="ARBA00022898"/>
    </source>
</evidence>
<dbReference type="InterPro" id="IPR015424">
    <property type="entry name" value="PyrdxlP-dep_Trfase"/>
</dbReference>
<dbReference type="GO" id="GO:0004400">
    <property type="term" value="F:histidinol-phosphate transaminase activity"/>
    <property type="evidence" value="ECO:0007669"/>
    <property type="project" value="UniProtKB-UniRule"/>
</dbReference>
<dbReference type="SUPFAM" id="SSF53383">
    <property type="entry name" value="PLP-dependent transferases"/>
    <property type="match status" value="1"/>
</dbReference>
<sequence>MLPKERILNVPVYKPGKPIDDVKRELGLTEVIKLASNENPYGYSPVVKEAMLAAMNDLAIYPDGGSMQLRWELAEFLNVQPEQLIFGNGSDEIVLMISRAYLEKGTNSVMATPTFSQYRSNVTVEGADLLEIPLKNGVHDLEAMLAAINEQTRVVWVCNPNNPSGTMNTSDELLAFLEKVPANVLVVLDEAYYEYVVDENYPQTIPLLDKYKNMIILRTFSKIYGLAALRIGYGIANPEVVSHLNHVRGPFNTGSLSQVAARAAISDQEFVTQCSQKNRQQMKRITDKCDELGLHYFPSQTNFVLLEVKRDSDEAFQYLLKKGIITRSGNALGHPGYLRVTIGNSEQNDKLLAALESLVTEAAKK</sequence>
<dbReference type="InterPro" id="IPR005861">
    <property type="entry name" value="HisP_aminotrans"/>
</dbReference>
<gene>
    <name evidence="7" type="primary">hisC</name>
    <name evidence="9" type="ORF">BRLA_c019280</name>
</gene>
<dbReference type="Proteomes" id="UP000005850">
    <property type="component" value="Chromosome"/>
</dbReference>
<evidence type="ECO:0000256" key="6">
    <source>
        <dbReference type="ARBA" id="ARBA00023102"/>
    </source>
</evidence>
<evidence type="ECO:0000313" key="10">
    <source>
        <dbReference type="Proteomes" id="UP000005850"/>
    </source>
</evidence>
<dbReference type="HOGENOM" id="CLU_017584_3_3_9"/>
<comment type="catalytic activity">
    <reaction evidence="7">
        <text>L-histidinol phosphate + 2-oxoglutarate = 3-(imidazol-4-yl)-2-oxopropyl phosphate + L-glutamate</text>
        <dbReference type="Rhea" id="RHEA:23744"/>
        <dbReference type="ChEBI" id="CHEBI:16810"/>
        <dbReference type="ChEBI" id="CHEBI:29985"/>
        <dbReference type="ChEBI" id="CHEBI:57766"/>
        <dbReference type="ChEBI" id="CHEBI:57980"/>
        <dbReference type="EC" id="2.6.1.9"/>
    </reaction>
</comment>
<accession>A0A075R323</accession>
<comment type="pathway">
    <text evidence="7">Amino-acid biosynthesis; L-histidine biosynthesis; L-histidine from 5-phospho-alpha-D-ribose 1-diphosphate: step 7/9.</text>
</comment>
<keyword evidence="4 7" id="KW-0808">Transferase</keyword>
<proteinExistence type="inferred from homology"/>